<protein>
    <submittedName>
        <fullName evidence="3">Predicted DNA-binding transcriptional regulator YafY, contains an HTH and WYL domains</fullName>
    </submittedName>
</protein>
<evidence type="ECO:0000259" key="2">
    <source>
        <dbReference type="Pfam" id="PF25583"/>
    </source>
</evidence>
<dbReference type="Pfam" id="PF25583">
    <property type="entry name" value="WCX"/>
    <property type="match status" value="1"/>
</dbReference>
<organism evidence="3 4">
    <name type="scientific">Flavobacterium chilense</name>
    <dbReference type="NCBI Taxonomy" id="946677"/>
    <lineage>
        <taxon>Bacteria</taxon>
        <taxon>Pseudomonadati</taxon>
        <taxon>Bacteroidota</taxon>
        <taxon>Flavobacteriia</taxon>
        <taxon>Flavobacteriales</taxon>
        <taxon>Flavobacteriaceae</taxon>
        <taxon>Flavobacterium</taxon>
    </lineage>
</organism>
<dbReference type="GO" id="GO:0003677">
    <property type="term" value="F:DNA binding"/>
    <property type="evidence" value="ECO:0007669"/>
    <property type="project" value="UniProtKB-KW"/>
</dbReference>
<accession>A0A1M7HT70</accession>
<dbReference type="PANTHER" id="PTHR34580">
    <property type="match status" value="1"/>
</dbReference>
<dbReference type="InterPro" id="IPR057727">
    <property type="entry name" value="WCX_dom"/>
</dbReference>
<keyword evidence="3" id="KW-0238">DNA-binding</keyword>
<proteinExistence type="predicted"/>
<dbReference type="AlphaFoldDB" id="A0A1M7HT70"/>
<dbReference type="InterPro" id="IPR051534">
    <property type="entry name" value="CBASS_pafABC_assoc_protein"/>
</dbReference>
<evidence type="ECO:0000313" key="4">
    <source>
        <dbReference type="Proteomes" id="UP000184028"/>
    </source>
</evidence>
<reference evidence="4" key="1">
    <citation type="submission" date="2016-11" db="EMBL/GenBank/DDBJ databases">
        <authorList>
            <person name="Varghese N."/>
            <person name="Submissions S."/>
        </authorList>
    </citation>
    <scope>NUCLEOTIDE SEQUENCE [LARGE SCALE GENOMIC DNA]</scope>
    <source>
        <strain evidence="4">DSM 24724</strain>
    </source>
</reference>
<keyword evidence="4" id="KW-1185">Reference proteome</keyword>
<dbReference type="Proteomes" id="UP000184028">
    <property type="component" value="Unassembled WGS sequence"/>
</dbReference>
<dbReference type="InterPro" id="IPR026881">
    <property type="entry name" value="WYL_dom"/>
</dbReference>
<dbReference type="Pfam" id="PF13280">
    <property type="entry name" value="WYL"/>
    <property type="match status" value="1"/>
</dbReference>
<dbReference type="EMBL" id="FRBT01000005">
    <property type="protein sequence ID" value="SHM31742.1"/>
    <property type="molecule type" value="Genomic_DNA"/>
</dbReference>
<feature type="domain" description="WYL" evidence="1">
    <location>
        <begin position="164"/>
        <end position="229"/>
    </location>
</feature>
<gene>
    <name evidence="3" type="ORF">SAMN05444484_105116</name>
</gene>
<feature type="domain" description="WCX" evidence="2">
    <location>
        <begin position="263"/>
        <end position="340"/>
    </location>
</feature>
<evidence type="ECO:0000259" key="1">
    <source>
        <dbReference type="Pfam" id="PF13280"/>
    </source>
</evidence>
<evidence type="ECO:0000313" key="3">
    <source>
        <dbReference type="EMBL" id="SHM31742.1"/>
    </source>
</evidence>
<dbReference type="PANTHER" id="PTHR34580:SF9">
    <property type="entry name" value="SLL5097 PROTEIN"/>
    <property type="match status" value="1"/>
</dbReference>
<dbReference type="PROSITE" id="PS52050">
    <property type="entry name" value="WYL"/>
    <property type="match status" value="1"/>
</dbReference>
<name>A0A1M7HT70_9FLAO</name>
<sequence>MPLWQNNTKMSQNKNALIRYKTIDKCLQNRYRQWTLEDLIECCSEALFEYEGRENPISKRTIQMDIQLMRSEKLGYNAPIVVYDKKYYKYDDDEFTITDIPLTETDMNVLTETVSMLKQFKDFSLFNDVSDILQRLEDKIYSEKSNTNPVIYLDKNENLKGLHYLDEVYQAIIKKVVLVVTYKSFKSIEESKFHFHPFILKEFNNRWFLIGKTKGSQPITNLALDRIIAIDYDFNVPYLEEHFDADTYYKDIIGVTVNSGLQPRRIELWIDAVNAPYVTTKPLHPSQRLIRENEDKSIVIHLFIIPNYEMERLLLGFGDSIEILRPEGLRNRMKKTLERAISRYNPENTTELNS</sequence>
<dbReference type="STRING" id="946677.SAMN05444484_105116"/>